<gene>
    <name evidence="4" type="ORF">O6R05_02615</name>
</gene>
<feature type="chain" id="PRO_5046801401" evidence="2">
    <location>
        <begin position="24"/>
        <end position="210"/>
    </location>
</feature>
<reference evidence="4 5" key="1">
    <citation type="submission" date="2023-01" db="EMBL/GenBank/DDBJ databases">
        <authorList>
            <person name="Lee S.H."/>
            <person name="Jung H.S."/>
            <person name="Yun J.U."/>
        </authorList>
    </citation>
    <scope>NUCLEOTIDE SEQUENCE [LARGE SCALE GENOMIC DNA]</scope>
    <source>
        <strain evidence="4 5">CBA3646</strain>
    </source>
</reference>
<keyword evidence="2" id="KW-0732">Signal</keyword>
<dbReference type="Pfam" id="PF07833">
    <property type="entry name" value="Cu_amine_oxidN1"/>
    <property type="match status" value="1"/>
</dbReference>
<feature type="compositionally biased region" description="Polar residues" evidence="1">
    <location>
        <begin position="173"/>
        <end position="182"/>
    </location>
</feature>
<name>A0ABY7QUK5_9FIRM</name>
<accession>A0ABY7QUK5</accession>
<dbReference type="InterPro" id="IPR012854">
    <property type="entry name" value="Cu_amine_oxidase-like_N"/>
</dbReference>
<dbReference type="InterPro" id="IPR036582">
    <property type="entry name" value="Mao_N_sf"/>
</dbReference>
<dbReference type="Proteomes" id="UP001210339">
    <property type="component" value="Chromosome"/>
</dbReference>
<keyword evidence="5" id="KW-1185">Reference proteome</keyword>
<feature type="signal peptide" evidence="2">
    <location>
        <begin position="1"/>
        <end position="23"/>
    </location>
</feature>
<dbReference type="SUPFAM" id="SSF55383">
    <property type="entry name" value="Copper amine oxidase, domain N"/>
    <property type="match status" value="1"/>
</dbReference>
<dbReference type="Gene3D" id="3.30.457.10">
    <property type="entry name" value="Copper amine oxidase-like, N-terminal domain"/>
    <property type="match status" value="1"/>
</dbReference>
<evidence type="ECO:0000313" key="4">
    <source>
        <dbReference type="EMBL" id="WBW50454.1"/>
    </source>
</evidence>
<evidence type="ECO:0000256" key="1">
    <source>
        <dbReference type="SAM" id="MobiDB-lite"/>
    </source>
</evidence>
<organism evidence="4 5">
    <name type="scientific">Peptoniphilus equinus</name>
    <dbReference type="NCBI Taxonomy" id="3016343"/>
    <lineage>
        <taxon>Bacteria</taxon>
        <taxon>Bacillati</taxon>
        <taxon>Bacillota</taxon>
        <taxon>Tissierellia</taxon>
        <taxon>Tissierellales</taxon>
        <taxon>Peptoniphilaceae</taxon>
        <taxon>Peptoniphilus</taxon>
    </lineage>
</organism>
<feature type="region of interest" description="Disordered" evidence="1">
    <location>
        <begin position="170"/>
        <end position="196"/>
    </location>
</feature>
<feature type="domain" description="Copper amine oxidase-like N-terminal" evidence="3">
    <location>
        <begin position="59"/>
        <end position="153"/>
    </location>
</feature>
<evidence type="ECO:0000256" key="2">
    <source>
        <dbReference type="SAM" id="SignalP"/>
    </source>
</evidence>
<sequence length="210" mass="22813">MKLKQWMAVTTCALSLMPSFVSAVGQLPETASKRAVEITINGALKTIPEVMGDGYIDAETNRVMVPVRYISEELGCIVNFMPATDSQKAGFLVGFKGTIIRMTIGEDHATISKDNHEEVVPLDAPAVLYDSRSYVPLRFISEAMGLDVAWNGDGDAGKVSITGQMELKKEGQQEAQPQTTSVAPIPAGDVYTSNEQAARDEVNRLIDLYK</sequence>
<dbReference type="EMBL" id="CP115667">
    <property type="protein sequence ID" value="WBW50454.1"/>
    <property type="molecule type" value="Genomic_DNA"/>
</dbReference>
<evidence type="ECO:0000313" key="5">
    <source>
        <dbReference type="Proteomes" id="UP001210339"/>
    </source>
</evidence>
<dbReference type="RefSeq" id="WP_271191986.1">
    <property type="nucleotide sequence ID" value="NZ_CP115667.1"/>
</dbReference>
<protein>
    <submittedName>
        <fullName evidence="4">Copper amine oxidase N-terminal domain-containing protein</fullName>
    </submittedName>
</protein>
<evidence type="ECO:0000259" key="3">
    <source>
        <dbReference type="Pfam" id="PF07833"/>
    </source>
</evidence>
<proteinExistence type="predicted"/>